<evidence type="ECO:0000256" key="5">
    <source>
        <dbReference type="ARBA" id="ARBA00004496"/>
    </source>
</evidence>
<dbReference type="Pfam" id="PF08450">
    <property type="entry name" value="SGL"/>
    <property type="match status" value="1"/>
</dbReference>
<evidence type="ECO:0000256" key="4">
    <source>
        <dbReference type="ARBA" id="ARBA00001946"/>
    </source>
</evidence>
<evidence type="ECO:0000256" key="11">
    <source>
        <dbReference type="ARBA" id="ARBA00022801"/>
    </source>
</evidence>
<evidence type="ECO:0000256" key="7">
    <source>
        <dbReference type="ARBA" id="ARBA00013227"/>
    </source>
</evidence>
<dbReference type="OrthoDB" id="423498at2759"/>
<keyword evidence="18" id="KW-1185">Reference proteome</keyword>
<comment type="cofactor">
    <cofactor evidence="4">
        <name>Mg(2+)</name>
        <dbReference type="ChEBI" id="CHEBI:18420"/>
    </cofactor>
</comment>
<proteinExistence type="inferred from homology"/>
<evidence type="ECO:0000256" key="14">
    <source>
        <dbReference type="PIRSR" id="PIRSR605511-1"/>
    </source>
</evidence>
<evidence type="ECO:0000256" key="15">
    <source>
        <dbReference type="PIRSR" id="PIRSR605511-2"/>
    </source>
</evidence>
<dbReference type="EC" id="3.1.1.17" evidence="7"/>
<reference evidence="17 18" key="1">
    <citation type="journal article" date="2017" name="Gigascience">
        <title>Genome sequence of the small brown planthopper, Laodelphax striatellus.</title>
        <authorList>
            <person name="Zhu J."/>
            <person name="Jiang F."/>
            <person name="Wang X."/>
            <person name="Yang P."/>
            <person name="Bao Y."/>
            <person name="Zhao W."/>
            <person name="Wang W."/>
            <person name="Lu H."/>
            <person name="Wang Q."/>
            <person name="Cui N."/>
            <person name="Li J."/>
            <person name="Chen X."/>
            <person name="Luo L."/>
            <person name="Yu J."/>
            <person name="Kang L."/>
            <person name="Cui F."/>
        </authorList>
    </citation>
    <scope>NUCLEOTIDE SEQUENCE [LARGE SCALE GENOMIC DNA]</scope>
    <source>
        <strain evidence="17">Lst14</strain>
    </source>
</reference>
<comment type="cofactor">
    <cofactor evidence="3">
        <name>Mn(2+)</name>
        <dbReference type="ChEBI" id="CHEBI:29035"/>
    </cofactor>
</comment>
<dbReference type="Proteomes" id="UP000291343">
    <property type="component" value="Unassembled WGS sequence"/>
</dbReference>
<comment type="subcellular location">
    <subcellularLocation>
        <location evidence="5">Cytoplasm</location>
    </subcellularLocation>
</comment>
<feature type="binding site" evidence="15">
    <location>
        <position position="220"/>
    </location>
    <ligand>
        <name>a divalent metal cation</name>
        <dbReference type="ChEBI" id="CHEBI:60240"/>
    </ligand>
</feature>
<dbReference type="GO" id="GO:0030234">
    <property type="term" value="F:enzyme regulator activity"/>
    <property type="evidence" value="ECO:0007669"/>
    <property type="project" value="InterPro"/>
</dbReference>
<dbReference type="FunFam" id="2.120.10.30:FF:000027">
    <property type="entry name" value="Regucalcin homologue"/>
    <property type="match status" value="1"/>
</dbReference>
<keyword evidence="9" id="KW-0963">Cytoplasm</keyword>
<dbReference type="Gene3D" id="2.120.10.30">
    <property type="entry name" value="TolB, C-terminal domain"/>
    <property type="match status" value="1"/>
</dbReference>
<dbReference type="GO" id="GO:0019853">
    <property type="term" value="P:L-ascorbic acid biosynthetic process"/>
    <property type="evidence" value="ECO:0007669"/>
    <property type="project" value="TreeGrafter"/>
</dbReference>
<dbReference type="GO" id="GO:0005737">
    <property type="term" value="C:cytoplasm"/>
    <property type="evidence" value="ECO:0007669"/>
    <property type="project" value="UniProtKB-SubCell"/>
</dbReference>
<dbReference type="PRINTS" id="PR01791">
    <property type="entry name" value="REGUCALCIN"/>
</dbReference>
<accession>A0A482XMD6</accession>
<feature type="binding site" evidence="15">
    <location>
        <position position="16"/>
    </location>
    <ligand>
        <name>a divalent metal cation</name>
        <dbReference type="ChEBI" id="CHEBI:60240"/>
    </ligand>
</feature>
<comment type="cofactor">
    <cofactor evidence="15">
        <name>Zn(2+)</name>
        <dbReference type="ChEBI" id="CHEBI:29105"/>
    </cofactor>
    <text evidence="15">Binds 1 divalent metal cation per subunit.</text>
</comment>
<feature type="binding site" evidence="15">
    <location>
        <position position="168"/>
    </location>
    <ligand>
        <name>a divalent metal cation</name>
        <dbReference type="ChEBI" id="CHEBI:60240"/>
    </ligand>
</feature>
<keyword evidence="11" id="KW-0378">Hydrolase</keyword>
<dbReference type="PANTHER" id="PTHR10907:SF66">
    <property type="entry name" value="MIP34848P1-RELATED"/>
    <property type="match status" value="1"/>
</dbReference>
<sequence>MSVQVEKVTPPISLGEGPHWDPDTNTLYFIDHKDATVHSYKPDSGKYNTATICNGEYRPTFIIPVEGQNGQFVISNSHDVCVMTWDGVSAEIEAPKTIASCEPKDNPTRLNDGKVDPAGRLWTGTMGFEVEGKLGEFVEEKGGLYSISGNSSKGYTVNQHLDKITLSNGLAWSLDHTTFYYIDSMKYRVSAYDYDIKSGSISNQRTVLDFKQKMIPGIPDGMTVDSEGKLIVAVFAGGCVLRIDPDSGEVLTKIQVPVPQVTSIAFGGDNYDELYVTTANIYATPETAEMFPDAGSVFKLTNLGFKGVKANKVKL</sequence>
<evidence type="ECO:0000256" key="13">
    <source>
        <dbReference type="ARBA" id="ARBA00032464"/>
    </source>
</evidence>
<protein>
    <recommendedName>
        <fullName evidence="8">Regucalcin</fullName>
        <ecNumber evidence="7">3.1.1.17</ecNumber>
    </recommendedName>
    <alternativeName>
        <fullName evidence="13">Gluconolactonase</fullName>
    </alternativeName>
</protein>
<dbReference type="FunCoup" id="A0A482XMD6">
    <property type="interactions" value="157"/>
</dbReference>
<dbReference type="EMBL" id="QKKF02006307">
    <property type="protein sequence ID" value="RZF46411.1"/>
    <property type="molecule type" value="Genomic_DNA"/>
</dbReference>
<evidence type="ECO:0000259" key="16">
    <source>
        <dbReference type="Pfam" id="PF08450"/>
    </source>
</evidence>
<evidence type="ECO:0000256" key="3">
    <source>
        <dbReference type="ARBA" id="ARBA00001936"/>
    </source>
</evidence>
<feature type="domain" description="SMP-30/Gluconolactonase/LRE-like region" evidence="16">
    <location>
        <begin position="14"/>
        <end position="280"/>
    </location>
</feature>
<evidence type="ECO:0000256" key="10">
    <source>
        <dbReference type="ARBA" id="ARBA00022723"/>
    </source>
</evidence>
<dbReference type="PRINTS" id="PR01790">
    <property type="entry name" value="SMP30FAMILY"/>
</dbReference>
<keyword evidence="12" id="KW-0106">Calcium</keyword>
<feature type="binding site" evidence="15">
    <location>
        <position position="109"/>
    </location>
    <ligand>
        <name>substrate</name>
    </ligand>
</feature>
<keyword evidence="15" id="KW-0862">Zinc</keyword>
<dbReference type="GO" id="GO:0005509">
    <property type="term" value="F:calcium ion binding"/>
    <property type="evidence" value="ECO:0007669"/>
    <property type="project" value="InterPro"/>
</dbReference>
<dbReference type="GO" id="GO:0004341">
    <property type="term" value="F:gluconolactonase activity"/>
    <property type="evidence" value="ECO:0007669"/>
    <property type="project" value="UniProtKB-EC"/>
</dbReference>
<organism evidence="17 18">
    <name type="scientific">Laodelphax striatellus</name>
    <name type="common">Small brown planthopper</name>
    <name type="synonym">Delphax striatella</name>
    <dbReference type="NCBI Taxonomy" id="195883"/>
    <lineage>
        <taxon>Eukaryota</taxon>
        <taxon>Metazoa</taxon>
        <taxon>Ecdysozoa</taxon>
        <taxon>Arthropoda</taxon>
        <taxon>Hexapoda</taxon>
        <taxon>Insecta</taxon>
        <taxon>Pterygota</taxon>
        <taxon>Neoptera</taxon>
        <taxon>Paraneoptera</taxon>
        <taxon>Hemiptera</taxon>
        <taxon>Auchenorrhyncha</taxon>
        <taxon>Fulgoroidea</taxon>
        <taxon>Delphacidae</taxon>
        <taxon>Criomorphinae</taxon>
        <taxon>Laodelphax</taxon>
    </lineage>
</organism>
<evidence type="ECO:0000256" key="12">
    <source>
        <dbReference type="ARBA" id="ARBA00022837"/>
    </source>
</evidence>
<dbReference type="SMR" id="A0A482XMD6"/>
<dbReference type="InterPro" id="IPR005511">
    <property type="entry name" value="SMP-30"/>
</dbReference>
<feature type="binding site" evidence="15">
    <location>
        <position position="111"/>
    </location>
    <ligand>
        <name>substrate</name>
    </ligand>
</feature>
<feature type="active site" description="Proton donor/acceptor" evidence="14">
    <location>
        <position position="220"/>
    </location>
</feature>
<dbReference type="InterPro" id="IPR013658">
    <property type="entry name" value="SGL"/>
</dbReference>
<dbReference type="InterPro" id="IPR011042">
    <property type="entry name" value="6-blade_b-propeller_TolB-like"/>
</dbReference>
<comment type="cofactor">
    <cofactor evidence="2">
        <name>Ca(2+)</name>
        <dbReference type="ChEBI" id="CHEBI:29108"/>
    </cofactor>
</comment>
<comment type="similarity">
    <text evidence="6">Belongs to the SMP-30/CGR1 family.</text>
</comment>
<comment type="caution">
    <text evidence="17">The sequence shown here is derived from an EMBL/GenBank/DDBJ whole genome shotgun (WGS) entry which is preliminary data.</text>
</comment>
<dbReference type="SUPFAM" id="SSF63829">
    <property type="entry name" value="Calcium-dependent phosphotriesterase"/>
    <property type="match status" value="1"/>
</dbReference>
<name>A0A482XMD6_LAOST</name>
<gene>
    <name evidence="17" type="ORF">LSTR_LSTR012486</name>
</gene>
<evidence type="ECO:0000256" key="2">
    <source>
        <dbReference type="ARBA" id="ARBA00001913"/>
    </source>
</evidence>
<evidence type="ECO:0000256" key="9">
    <source>
        <dbReference type="ARBA" id="ARBA00022490"/>
    </source>
</evidence>
<evidence type="ECO:0000256" key="6">
    <source>
        <dbReference type="ARBA" id="ARBA00008853"/>
    </source>
</evidence>
<dbReference type="PANTHER" id="PTHR10907">
    <property type="entry name" value="REGUCALCIN"/>
    <property type="match status" value="1"/>
</dbReference>
<evidence type="ECO:0000256" key="8">
    <source>
        <dbReference type="ARBA" id="ARBA00016808"/>
    </source>
</evidence>
<feature type="binding site" evidence="15">
    <location>
        <position position="129"/>
    </location>
    <ligand>
        <name>substrate</name>
    </ligand>
</feature>
<evidence type="ECO:0000256" key="1">
    <source>
        <dbReference type="ARBA" id="ARBA00001589"/>
    </source>
</evidence>
<keyword evidence="10 15" id="KW-0479">Metal-binding</keyword>
<dbReference type="STRING" id="195883.A0A482XMD6"/>
<evidence type="ECO:0000313" key="18">
    <source>
        <dbReference type="Proteomes" id="UP000291343"/>
    </source>
</evidence>
<dbReference type="InParanoid" id="A0A482XMD6"/>
<dbReference type="InterPro" id="IPR008367">
    <property type="entry name" value="Regucalcin"/>
</dbReference>
<evidence type="ECO:0000313" key="17">
    <source>
        <dbReference type="EMBL" id="RZF46411.1"/>
    </source>
</evidence>
<comment type="catalytic activity">
    <reaction evidence="1">
        <text>D-glucono-1,5-lactone + H2O = D-gluconate + H(+)</text>
        <dbReference type="Rhea" id="RHEA:10440"/>
        <dbReference type="ChEBI" id="CHEBI:15377"/>
        <dbReference type="ChEBI" id="CHEBI:15378"/>
        <dbReference type="ChEBI" id="CHEBI:16217"/>
        <dbReference type="ChEBI" id="CHEBI:18391"/>
        <dbReference type="EC" id="3.1.1.17"/>
    </reaction>
</comment>
<dbReference type="AlphaFoldDB" id="A0A482XMD6"/>